<feature type="transmembrane region" description="Helical" evidence="2">
    <location>
        <begin position="47"/>
        <end position="68"/>
    </location>
</feature>
<dbReference type="Pfam" id="PF07690">
    <property type="entry name" value="MFS_1"/>
    <property type="match status" value="1"/>
</dbReference>
<feature type="transmembrane region" description="Helical" evidence="2">
    <location>
        <begin position="140"/>
        <end position="162"/>
    </location>
</feature>
<dbReference type="SUPFAM" id="SSF103473">
    <property type="entry name" value="MFS general substrate transporter"/>
    <property type="match status" value="1"/>
</dbReference>
<feature type="transmembrane region" description="Helical" evidence="2">
    <location>
        <begin position="283"/>
        <end position="300"/>
    </location>
</feature>
<evidence type="ECO:0000256" key="1">
    <source>
        <dbReference type="ARBA" id="ARBA00004651"/>
    </source>
</evidence>
<dbReference type="InterPro" id="IPR036259">
    <property type="entry name" value="MFS_trans_sf"/>
</dbReference>
<feature type="transmembrane region" description="Helical" evidence="2">
    <location>
        <begin position="174"/>
        <end position="193"/>
    </location>
</feature>
<dbReference type="Proteomes" id="UP000092024">
    <property type="component" value="Unassembled WGS sequence"/>
</dbReference>
<comment type="subcellular location">
    <subcellularLocation>
        <location evidence="1">Cell membrane</location>
        <topology evidence="1">Multi-pass membrane protein</topology>
    </subcellularLocation>
</comment>
<keyword evidence="2" id="KW-0472">Membrane</keyword>
<proteinExistence type="predicted"/>
<dbReference type="PANTHER" id="PTHR23526">
    <property type="entry name" value="INTEGRAL MEMBRANE TRANSPORT PROTEIN-RELATED"/>
    <property type="match status" value="1"/>
</dbReference>
<protein>
    <submittedName>
        <fullName evidence="3">MFS transporter</fullName>
    </submittedName>
</protein>
<dbReference type="EMBL" id="LYPA01000076">
    <property type="protein sequence ID" value="OBR62983.1"/>
    <property type="molecule type" value="Genomic_DNA"/>
</dbReference>
<evidence type="ECO:0000256" key="2">
    <source>
        <dbReference type="SAM" id="Phobius"/>
    </source>
</evidence>
<dbReference type="InterPro" id="IPR052528">
    <property type="entry name" value="Sugar_transport-like"/>
</dbReference>
<feature type="transmembrane region" description="Helical" evidence="2">
    <location>
        <begin position="16"/>
        <end position="41"/>
    </location>
</feature>
<feature type="transmembrane region" description="Helical" evidence="2">
    <location>
        <begin position="253"/>
        <end position="271"/>
    </location>
</feature>
<feature type="transmembrane region" description="Helical" evidence="2">
    <location>
        <begin position="347"/>
        <end position="368"/>
    </location>
</feature>
<dbReference type="STRING" id="1844972.A7K91_09175"/>
<feature type="transmembrane region" description="Helical" evidence="2">
    <location>
        <begin position="306"/>
        <end position="326"/>
    </location>
</feature>
<feature type="transmembrane region" description="Helical" evidence="2">
    <location>
        <begin position="80"/>
        <end position="99"/>
    </location>
</feature>
<evidence type="ECO:0000313" key="3">
    <source>
        <dbReference type="EMBL" id="OBR62983.1"/>
    </source>
</evidence>
<dbReference type="PANTHER" id="PTHR23526:SF2">
    <property type="entry name" value="MAJOR FACILITATOR SUPERFAMILY (MFS) PROFILE DOMAIN-CONTAINING PROTEIN"/>
    <property type="match status" value="1"/>
</dbReference>
<comment type="caution">
    <text evidence="3">The sequence shown here is derived from an EMBL/GenBank/DDBJ whole genome shotgun (WGS) entry which is preliminary data.</text>
</comment>
<reference evidence="3 4" key="1">
    <citation type="submission" date="2016-05" db="EMBL/GenBank/DDBJ databases">
        <title>Paenibacillus oryzae. sp. nov., isolated from the rice root.</title>
        <authorList>
            <person name="Zhang J."/>
            <person name="Zhang X."/>
        </authorList>
    </citation>
    <scope>NUCLEOTIDE SEQUENCE [LARGE SCALE GENOMIC DNA]</scope>
    <source>
        <strain evidence="3 4">1DrF-4</strain>
    </source>
</reference>
<dbReference type="InterPro" id="IPR011701">
    <property type="entry name" value="MFS"/>
</dbReference>
<dbReference type="GO" id="GO:0005886">
    <property type="term" value="C:plasma membrane"/>
    <property type="evidence" value="ECO:0007669"/>
    <property type="project" value="UniProtKB-SubCell"/>
</dbReference>
<organism evidence="3 4">
    <name type="scientific">Paenibacillus oryzae</name>
    <dbReference type="NCBI Taxonomy" id="1844972"/>
    <lineage>
        <taxon>Bacteria</taxon>
        <taxon>Bacillati</taxon>
        <taxon>Bacillota</taxon>
        <taxon>Bacilli</taxon>
        <taxon>Bacillales</taxon>
        <taxon>Paenibacillaceae</taxon>
        <taxon>Paenibacillus</taxon>
    </lineage>
</organism>
<dbReference type="AlphaFoldDB" id="A0A1A5YBL7"/>
<dbReference type="Gene3D" id="1.20.1250.20">
    <property type="entry name" value="MFS general substrate transporter like domains"/>
    <property type="match status" value="1"/>
</dbReference>
<gene>
    <name evidence="3" type="ORF">A7K91_09175</name>
</gene>
<sequence>MQFGGVVLAKLEKQAVLLLVVQALFAVGNALSGTFVPVYLWKASQSYTLIGWFTMAQYACSGLTFWLAGKWVKEHNKMNSLRAGIALSGLFYCTVLLLAGEAQRYAIPLGALNGVALGFFWLAYNVVYFEITEPDTRDSYNGWAGLSVSGAGIVAPWISGILITSMSGEKGYRLIFTLSLIIFAATVILSFWLKKRKSHGTYNWRHGWQQLSQKGNAWRRMFAAIVAQGVREGVFMFLIGLVVYISTKDESKLGTYALITSLVALASFWAAGKWLKRSNRSRAMLIGSVMIAVVVVPLFWKMSYTTLLLLGIGTSLFIPLYFVPMTSSVFDLIGSSRESAEEREEFVVLREAGLVTGRLIGLSCYLIVLPLNDSALAITCLLLAVGSFPIASWWLLRPLLKNGSYIS</sequence>
<name>A0A1A5YBL7_9BACL</name>
<feature type="transmembrane region" description="Helical" evidence="2">
    <location>
        <begin position="374"/>
        <end position="396"/>
    </location>
</feature>
<keyword evidence="4" id="KW-1185">Reference proteome</keyword>
<evidence type="ECO:0000313" key="4">
    <source>
        <dbReference type="Proteomes" id="UP000092024"/>
    </source>
</evidence>
<accession>A0A1A5YBL7</accession>
<feature type="transmembrane region" description="Helical" evidence="2">
    <location>
        <begin position="105"/>
        <end position="128"/>
    </location>
</feature>
<keyword evidence="2" id="KW-0812">Transmembrane</keyword>
<feature type="transmembrane region" description="Helical" evidence="2">
    <location>
        <begin position="222"/>
        <end position="247"/>
    </location>
</feature>
<keyword evidence="2" id="KW-1133">Transmembrane helix</keyword>
<dbReference type="GO" id="GO:0022857">
    <property type="term" value="F:transmembrane transporter activity"/>
    <property type="evidence" value="ECO:0007669"/>
    <property type="project" value="InterPro"/>
</dbReference>